<name>A0A177DLU8_ALTAL</name>
<sequence length="119" mass="13633">MENIIGHGKLGDDLCSGFEVQMILPGLAEFSHSQQECLFHKLCYELDQYYDNTLIEFYDRDSDYPSSDGSTSSEDGTEDYSDDDYWEQSELTEDEKFELGVELALCANEDLSIPPMHYC</sequence>
<proteinExistence type="predicted"/>
<reference evidence="2 3" key="1">
    <citation type="submission" date="2016-05" db="EMBL/GenBank/DDBJ databases">
        <title>Comparative analysis of secretome profiles of manganese(II)-oxidizing ascomycete fungi.</title>
        <authorList>
            <consortium name="DOE Joint Genome Institute"/>
            <person name="Zeiner C.A."/>
            <person name="Purvine S.O."/>
            <person name="Zink E.M."/>
            <person name="Wu S."/>
            <person name="Pasa-Tolic L."/>
            <person name="Chaput D.L."/>
            <person name="Haridas S."/>
            <person name="Grigoriev I.V."/>
            <person name="Santelli C.M."/>
            <person name="Hansel C.M."/>
        </authorList>
    </citation>
    <scope>NUCLEOTIDE SEQUENCE [LARGE SCALE GENOMIC DNA]</scope>
    <source>
        <strain evidence="2 3">SRC1lrK2f</strain>
    </source>
</reference>
<feature type="compositionally biased region" description="Acidic residues" evidence="1">
    <location>
        <begin position="75"/>
        <end position="88"/>
    </location>
</feature>
<dbReference type="Proteomes" id="UP000077248">
    <property type="component" value="Unassembled WGS sequence"/>
</dbReference>
<evidence type="ECO:0000256" key="1">
    <source>
        <dbReference type="SAM" id="MobiDB-lite"/>
    </source>
</evidence>
<protein>
    <submittedName>
        <fullName evidence="2">Uncharacterized protein</fullName>
    </submittedName>
</protein>
<feature type="compositionally biased region" description="Low complexity" evidence="1">
    <location>
        <begin position="64"/>
        <end position="74"/>
    </location>
</feature>
<dbReference type="GeneID" id="29114015"/>
<organism evidence="2 3">
    <name type="scientific">Alternaria alternata</name>
    <name type="common">Alternaria rot fungus</name>
    <name type="synonym">Torula alternata</name>
    <dbReference type="NCBI Taxonomy" id="5599"/>
    <lineage>
        <taxon>Eukaryota</taxon>
        <taxon>Fungi</taxon>
        <taxon>Dikarya</taxon>
        <taxon>Ascomycota</taxon>
        <taxon>Pezizomycotina</taxon>
        <taxon>Dothideomycetes</taxon>
        <taxon>Pleosporomycetidae</taxon>
        <taxon>Pleosporales</taxon>
        <taxon>Pleosporineae</taxon>
        <taxon>Pleosporaceae</taxon>
        <taxon>Alternaria</taxon>
        <taxon>Alternaria sect. Alternaria</taxon>
        <taxon>Alternaria alternata complex</taxon>
    </lineage>
</organism>
<dbReference type="EMBL" id="KV441478">
    <property type="protein sequence ID" value="OAG20773.1"/>
    <property type="molecule type" value="Genomic_DNA"/>
</dbReference>
<gene>
    <name evidence="2" type="ORF">CC77DRAFT_1061347</name>
</gene>
<feature type="region of interest" description="Disordered" evidence="1">
    <location>
        <begin position="59"/>
        <end position="88"/>
    </location>
</feature>
<keyword evidence="3" id="KW-1185">Reference proteome</keyword>
<dbReference type="RefSeq" id="XP_018386194.1">
    <property type="nucleotide sequence ID" value="XM_018528421.1"/>
</dbReference>
<evidence type="ECO:0000313" key="2">
    <source>
        <dbReference type="EMBL" id="OAG20773.1"/>
    </source>
</evidence>
<dbReference type="AlphaFoldDB" id="A0A177DLU8"/>
<dbReference type="VEuPathDB" id="FungiDB:CC77DRAFT_1061347"/>
<dbReference type="KEGG" id="aalt:CC77DRAFT_1061347"/>
<accession>A0A177DLU8</accession>
<evidence type="ECO:0000313" key="3">
    <source>
        <dbReference type="Proteomes" id="UP000077248"/>
    </source>
</evidence>